<gene>
    <name evidence="6" type="ORF">PPROV_000706800</name>
</gene>
<reference evidence="6" key="1">
    <citation type="submission" date="2020-10" db="EMBL/GenBank/DDBJ databases">
        <title>Unveiling of a novel bifunctional photoreceptor, Dualchrome1, isolated from a cosmopolitan green alga.</title>
        <authorList>
            <person name="Suzuki S."/>
            <person name="Kawachi M."/>
        </authorList>
    </citation>
    <scope>NUCLEOTIDE SEQUENCE</scope>
    <source>
        <strain evidence="6">NIES 2893</strain>
    </source>
</reference>
<evidence type="ECO:0000259" key="5">
    <source>
        <dbReference type="Pfam" id="PF07992"/>
    </source>
</evidence>
<comment type="caution">
    <text evidence="6">The sequence shown here is derived from an EMBL/GenBank/DDBJ whole genome shotgun (WGS) entry which is preliminary data.</text>
</comment>
<dbReference type="Pfam" id="PF07992">
    <property type="entry name" value="Pyr_redox_2"/>
    <property type="match status" value="1"/>
</dbReference>
<evidence type="ECO:0000313" key="6">
    <source>
        <dbReference type="EMBL" id="GHP08329.1"/>
    </source>
</evidence>
<dbReference type="GO" id="GO:0019646">
    <property type="term" value="P:aerobic electron transport chain"/>
    <property type="evidence" value="ECO:0007669"/>
    <property type="project" value="TreeGrafter"/>
</dbReference>
<comment type="cofactor">
    <cofactor evidence="1">
        <name>FAD</name>
        <dbReference type="ChEBI" id="CHEBI:57692"/>
    </cofactor>
</comment>
<keyword evidence="7" id="KW-1185">Reference proteome</keyword>
<keyword evidence="2" id="KW-0285">Flavoprotein</keyword>
<evidence type="ECO:0000256" key="1">
    <source>
        <dbReference type="ARBA" id="ARBA00001974"/>
    </source>
</evidence>
<evidence type="ECO:0000256" key="4">
    <source>
        <dbReference type="ARBA" id="ARBA00023002"/>
    </source>
</evidence>
<evidence type="ECO:0000256" key="2">
    <source>
        <dbReference type="ARBA" id="ARBA00022630"/>
    </source>
</evidence>
<dbReference type="OrthoDB" id="5376590at2759"/>
<organism evidence="6 7">
    <name type="scientific">Pycnococcus provasolii</name>
    <dbReference type="NCBI Taxonomy" id="41880"/>
    <lineage>
        <taxon>Eukaryota</taxon>
        <taxon>Viridiplantae</taxon>
        <taxon>Chlorophyta</taxon>
        <taxon>Pseudoscourfieldiophyceae</taxon>
        <taxon>Pseudoscourfieldiales</taxon>
        <taxon>Pycnococcaceae</taxon>
        <taxon>Pycnococcus</taxon>
    </lineage>
</organism>
<feature type="domain" description="FAD/NAD(P)-binding" evidence="5">
    <location>
        <begin position="59"/>
        <end position="396"/>
    </location>
</feature>
<keyword evidence="4" id="KW-0560">Oxidoreductase</keyword>
<name>A0A830HTS2_9CHLO</name>
<sequence length="500" mass="52158">MASPFPLLRAITRTSSVTGTPMKTPHVSLRVSSSRTLSVVTAAAGSRGEARSTPHNPPRICIVGGGFGGLYTALRLDGLSWPAPTPSSTSQQRTTSSALSKANITLVDAGDRFVFKPLMYELLTGEAKRDEVAPLFADLLDGTDVNFARASVTGVTMEPDDGGIVHLDDETSIPFDYLVVALGNKPRTEMVPGARSSCLTFSSLEDVDASIEALDLARAAKATPRVAVVGGGVGGAELAAAIATRDGNAFDVTLLCRDPTGVMPTSPSQLRDHVSGVLRCLDVTVRAGASVTSVAGDGEVTLSFGGEADDETYDVVFWCAGQEPATTPVSSLVDSDNSLPVGGAGAPPLEVNPALQATAHPRVFAIGDIAQVASDGRGGGGGGFAESRTAQVAFQQSDYVAWNVWALHYGRPLLPFRYQHLGEMLALGPGEGAVAFPQLPEPLGDALGTLLDGWAAGVLRKAAYVYRQPTNGQRLRVLEAWARRPELWLPPGVSSGSARL</sequence>
<dbReference type="AlphaFoldDB" id="A0A830HTS2"/>
<protein>
    <recommendedName>
        <fullName evidence="5">FAD/NAD(P)-binding domain-containing protein</fullName>
    </recommendedName>
</protein>
<dbReference type="PANTHER" id="PTHR42913:SF4">
    <property type="entry name" value="ALTERNATIVE NAD(P)H-UBIQUINONE OXIDOREDUCTASE C1, CHLOROPLASTIC_MITOCHONDRIAL"/>
    <property type="match status" value="1"/>
</dbReference>
<dbReference type="GO" id="GO:0042372">
    <property type="term" value="P:phylloquinone biosynthetic process"/>
    <property type="evidence" value="ECO:0007669"/>
    <property type="project" value="TreeGrafter"/>
</dbReference>
<evidence type="ECO:0000256" key="3">
    <source>
        <dbReference type="ARBA" id="ARBA00022827"/>
    </source>
</evidence>
<proteinExistence type="predicted"/>
<evidence type="ECO:0000313" key="7">
    <source>
        <dbReference type="Proteomes" id="UP000660262"/>
    </source>
</evidence>
<keyword evidence="3" id="KW-0274">FAD</keyword>
<dbReference type="InterPro" id="IPR051169">
    <property type="entry name" value="NADH-Q_oxidoreductase"/>
</dbReference>
<dbReference type="InterPro" id="IPR023753">
    <property type="entry name" value="FAD/NAD-binding_dom"/>
</dbReference>
<dbReference type="GO" id="GO:0009507">
    <property type="term" value="C:chloroplast"/>
    <property type="evidence" value="ECO:0007669"/>
    <property type="project" value="TreeGrafter"/>
</dbReference>
<accession>A0A830HTS2</accession>
<dbReference type="PANTHER" id="PTHR42913">
    <property type="entry name" value="APOPTOSIS-INDUCING FACTOR 1"/>
    <property type="match status" value="1"/>
</dbReference>
<dbReference type="PRINTS" id="PR00411">
    <property type="entry name" value="PNDRDTASEI"/>
</dbReference>
<dbReference type="EMBL" id="BNJQ01000020">
    <property type="protein sequence ID" value="GHP08329.1"/>
    <property type="molecule type" value="Genomic_DNA"/>
</dbReference>
<dbReference type="GO" id="GO:0003955">
    <property type="term" value="F:NAD(P)H dehydrogenase (quinone) activity"/>
    <property type="evidence" value="ECO:0007669"/>
    <property type="project" value="TreeGrafter"/>
</dbReference>
<dbReference type="PRINTS" id="PR00368">
    <property type="entry name" value="FADPNR"/>
</dbReference>
<dbReference type="InterPro" id="IPR036188">
    <property type="entry name" value="FAD/NAD-bd_sf"/>
</dbReference>
<dbReference type="Proteomes" id="UP000660262">
    <property type="component" value="Unassembled WGS sequence"/>
</dbReference>
<dbReference type="Gene3D" id="3.50.50.100">
    <property type="match status" value="1"/>
</dbReference>
<dbReference type="SUPFAM" id="SSF51905">
    <property type="entry name" value="FAD/NAD(P)-binding domain"/>
    <property type="match status" value="1"/>
</dbReference>